<dbReference type="OrthoDB" id="3807310at2759"/>
<protein>
    <submittedName>
        <fullName evidence="2">Uncharacterized protein</fullName>
    </submittedName>
</protein>
<sequence length="96" mass="10199">MAASVFLVVASLPLPTLFPLLIVVTSIERVRIALGAPGASVSISVRDSRSISLFSLCVLALPSSAAFGVLVRARSDRRVWDALFTSDSINNPFLLV</sequence>
<feature type="transmembrane region" description="Helical" evidence="1">
    <location>
        <begin position="51"/>
        <end position="71"/>
    </location>
</feature>
<dbReference type="EMBL" id="ML976697">
    <property type="protein sequence ID" value="KAF1970922.1"/>
    <property type="molecule type" value="Genomic_DNA"/>
</dbReference>
<evidence type="ECO:0000256" key="1">
    <source>
        <dbReference type="SAM" id="Phobius"/>
    </source>
</evidence>
<keyword evidence="1" id="KW-0812">Transmembrane</keyword>
<accession>A0A6A5V4D0</accession>
<dbReference type="AlphaFoldDB" id="A0A6A5V4D0"/>
<keyword evidence="1" id="KW-0472">Membrane</keyword>
<reference evidence="2" key="1">
    <citation type="journal article" date="2020" name="Stud. Mycol.">
        <title>101 Dothideomycetes genomes: a test case for predicting lifestyles and emergence of pathogens.</title>
        <authorList>
            <person name="Haridas S."/>
            <person name="Albert R."/>
            <person name="Binder M."/>
            <person name="Bloem J."/>
            <person name="Labutti K."/>
            <person name="Salamov A."/>
            <person name="Andreopoulos B."/>
            <person name="Baker S."/>
            <person name="Barry K."/>
            <person name="Bills G."/>
            <person name="Bluhm B."/>
            <person name="Cannon C."/>
            <person name="Castanera R."/>
            <person name="Culley D."/>
            <person name="Daum C."/>
            <person name="Ezra D."/>
            <person name="Gonzalez J."/>
            <person name="Henrissat B."/>
            <person name="Kuo A."/>
            <person name="Liang C."/>
            <person name="Lipzen A."/>
            <person name="Lutzoni F."/>
            <person name="Magnuson J."/>
            <person name="Mondo S."/>
            <person name="Nolan M."/>
            <person name="Ohm R."/>
            <person name="Pangilinan J."/>
            <person name="Park H.-J."/>
            <person name="Ramirez L."/>
            <person name="Alfaro M."/>
            <person name="Sun H."/>
            <person name="Tritt A."/>
            <person name="Yoshinaga Y."/>
            <person name="Zwiers L.-H."/>
            <person name="Turgeon B."/>
            <person name="Goodwin S."/>
            <person name="Spatafora J."/>
            <person name="Crous P."/>
            <person name="Grigoriev I."/>
        </authorList>
    </citation>
    <scope>NUCLEOTIDE SEQUENCE</scope>
    <source>
        <strain evidence="2">CBS 107.79</strain>
    </source>
</reference>
<keyword evidence="1" id="KW-1133">Transmembrane helix</keyword>
<evidence type="ECO:0000313" key="3">
    <source>
        <dbReference type="Proteomes" id="UP000800036"/>
    </source>
</evidence>
<proteinExistence type="predicted"/>
<organism evidence="2 3">
    <name type="scientific">Bimuria novae-zelandiae CBS 107.79</name>
    <dbReference type="NCBI Taxonomy" id="1447943"/>
    <lineage>
        <taxon>Eukaryota</taxon>
        <taxon>Fungi</taxon>
        <taxon>Dikarya</taxon>
        <taxon>Ascomycota</taxon>
        <taxon>Pezizomycotina</taxon>
        <taxon>Dothideomycetes</taxon>
        <taxon>Pleosporomycetidae</taxon>
        <taxon>Pleosporales</taxon>
        <taxon>Massarineae</taxon>
        <taxon>Didymosphaeriaceae</taxon>
        <taxon>Bimuria</taxon>
    </lineage>
</organism>
<gene>
    <name evidence="2" type="ORF">BU23DRAFT_556429</name>
</gene>
<evidence type="ECO:0000313" key="2">
    <source>
        <dbReference type="EMBL" id="KAF1970922.1"/>
    </source>
</evidence>
<name>A0A6A5V4D0_9PLEO</name>
<keyword evidence="3" id="KW-1185">Reference proteome</keyword>
<dbReference type="Proteomes" id="UP000800036">
    <property type="component" value="Unassembled WGS sequence"/>
</dbReference>